<sequence length="192" mass="22598">MHNFHFCLIFIKNLIKNEFYLQTKNQYIIKIKIYIKIMGKILNPKIKNNSDNKINKKIKKVTVEIYRLKIKKLKIDVYVIMLIIRQILVRSKCKALYVVMDIFPFSSQWIRFSSVKRQIAYANLGVPHIACWLCKSKKPHSSPIGHSFHLQMSLVVLITILYIRYFTYTFMIEVVNLTENISPQAGYSSGFS</sequence>
<gene>
    <name evidence="1" type="ORF">AGLY_006314</name>
</gene>
<dbReference type="Proteomes" id="UP000475862">
    <property type="component" value="Unassembled WGS sequence"/>
</dbReference>
<dbReference type="EMBL" id="VYZN01000018">
    <property type="protein sequence ID" value="KAE9537291.1"/>
    <property type="molecule type" value="Genomic_DNA"/>
</dbReference>
<evidence type="ECO:0000313" key="2">
    <source>
        <dbReference type="Proteomes" id="UP000475862"/>
    </source>
</evidence>
<comment type="caution">
    <text evidence="1">The sequence shown here is derived from an EMBL/GenBank/DDBJ whole genome shotgun (WGS) entry which is preliminary data.</text>
</comment>
<dbReference type="AlphaFoldDB" id="A0A6G0TT14"/>
<proteinExistence type="predicted"/>
<protein>
    <submittedName>
        <fullName evidence="1">Uncharacterized protein</fullName>
    </submittedName>
</protein>
<organism evidence="1 2">
    <name type="scientific">Aphis glycines</name>
    <name type="common">Soybean aphid</name>
    <dbReference type="NCBI Taxonomy" id="307491"/>
    <lineage>
        <taxon>Eukaryota</taxon>
        <taxon>Metazoa</taxon>
        <taxon>Ecdysozoa</taxon>
        <taxon>Arthropoda</taxon>
        <taxon>Hexapoda</taxon>
        <taxon>Insecta</taxon>
        <taxon>Pterygota</taxon>
        <taxon>Neoptera</taxon>
        <taxon>Paraneoptera</taxon>
        <taxon>Hemiptera</taxon>
        <taxon>Sternorrhyncha</taxon>
        <taxon>Aphidomorpha</taxon>
        <taxon>Aphidoidea</taxon>
        <taxon>Aphididae</taxon>
        <taxon>Aphidini</taxon>
        <taxon>Aphis</taxon>
        <taxon>Aphis</taxon>
    </lineage>
</organism>
<reference evidence="1 2" key="1">
    <citation type="submission" date="2019-08" db="EMBL/GenBank/DDBJ databases">
        <title>The genome of the soybean aphid Biotype 1, its phylome, world population structure and adaptation to the North American continent.</title>
        <authorList>
            <person name="Giordano R."/>
            <person name="Donthu R.K."/>
            <person name="Hernandez A.G."/>
            <person name="Wright C.L."/>
            <person name="Zimin A.V."/>
        </authorList>
    </citation>
    <scope>NUCLEOTIDE SEQUENCE [LARGE SCALE GENOMIC DNA]</scope>
    <source>
        <tissue evidence="1">Whole aphids</tissue>
    </source>
</reference>
<keyword evidence="2" id="KW-1185">Reference proteome</keyword>
<evidence type="ECO:0000313" key="1">
    <source>
        <dbReference type="EMBL" id="KAE9537291.1"/>
    </source>
</evidence>
<name>A0A6G0TT14_APHGL</name>
<accession>A0A6G0TT14</accession>